<dbReference type="RefSeq" id="WP_085020077.1">
    <property type="nucleotide sequence ID" value="NZ_BMHD01000001.1"/>
</dbReference>
<dbReference type="EMBL" id="CP020715">
    <property type="protein sequence ID" value="ARJ05939.1"/>
    <property type="molecule type" value="Genomic_DNA"/>
</dbReference>
<evidence type="ECO:0000313" key="2">
    <source>
        <dbReference type="Proteomes" id="UP000192775"/>
    </source>
</evidence>
<keyword evidence="2" id="KW-1185">Reference proteome</keyword>
<dbReference type="KEGG" id="cphy:B5808_12430"/>
<accession>A0A1X9LS07</accession>
<name>A0A1X9LS07_9MICO</name>
<proteinExistence type="predicted"/>
<dbReference type="Proteomes" id="UP000192775">
    <property type="component" value="Chromosome"/>
</dbReference>
<organism evidence="1 2">
    <name type="scientific">Cnuibacter physcomitrellae</name>
    <dbReference type="NCBI Taxonomy" id="1619308"/>
    <lineage>
        <taxon>Bacteria</taxon>
        <taxon>Bacillati</taxon>
        <taxon>Actinomycetota</taxon>
        <taxon>Actinomycetes</taxon>
        <taxon>Micrococcales</taxon>
        <taxon>Microbacteriaceae</taxon>
        <taxon>Cnuibacter</taxon>
    </lineage>
</organism>
<dbReference type="PANTHER" id="PTHR36974">
    <property type="entry name" value="MEMBRANE PROTEIN-RELATED"/>
    <property type="match status" value="1"/>
</dbReference>
<gene>
    <name evidence="1" type="ORF">B5808_12430</name>
</gene>
<reference evidence="1 2" key="1">
    <citation type="submission" date="2017-04" db="EMBL/GenBank/DDBJ databases">
        <authorList>
            <person name="Afonso C.L."/>
            <person name="Miller P.J."/>
            <person name="Scott M.A."/>
            <person name="Spackman E."/>
            <person name="Goraichik I."/>
            <person name="Dimitrov K.M."/>
            <person name="Suarez D.L."/>
            <person name="Swayne D.E."/>
        </authorList>
    </citation>
    <scope>NUCLEOTIDE SEQUENCE [LARGE SCALE GENOMIC DNA]</scope>
    <source>
        <strain evidence="2">XA(T)</strain>
    </source>
</reference>
<dbReference type="PANTHER" id="PTHR36974:SF1">
    <property type="entry name" value="DOXX FAMILY MEMBRANE PROTEIN"/>
    <property type="match status" value="1"/>
</dbReference>
<sequence length="134" mass="14234">MDAATWDVILWILRALVALVFVGMGVNHFVPASVRTMAAMIPPALRSSSPALSPRVLVWFTGVCEIAGGLGLLWPPTRVAAGIALVVFLAAVFPANAYAARHRDRFGALAIPFWPRLVGQIVLAALVLVVALLP</sequence>
<protein>
    <submittedName>
        <fullName evidence="1">Uncharacterized protein</fullName>
    </submittedName>
</protein>
<evidence type="ECO:0000313" key="1">
    <source>
        <dbReference type="EMBL" id="ARJ05939.1"/>
    </source>
</evidence>
<dbReference type="AlphaFoldDB" id="A0A1X9LS07"/>
<dbReference type="STRING" id="1619308.B5808_12430"/>